<evidence type="ECO:0000256" key="1">
    <source>
        <dbReference type="SAM" id="MobiDB-lite"/>
    </source>
</evidence>
<reference evidence="3 4" key="1">
    <citation type="submission" date="2016-05" db="EMBL/GenBank/DDBJ databases">
        <authorList>
            <person name="Lavstsen T."/>
            <person name="Jespersen J.S."/>
        </authorList>
    </citation>
    <scope>NUCLEOTIDE SEQUENCE [LARGE SCALE GENOMIC DNA]</scope>
    <source>
        <strain evidence="3 4">B7-9</strain>
    </source>
</reference>
<dbReference type="EMBL" id="LYXE01000091">
    <property type="protein sequence ID" value="PDV98627.1"/>
    <property type="molecule type" value="Genomic_DNA"/>
</dbReference>
<protein>
    <recommendedName>
        <fullName evidence="5">Lipoprotein</fullName>
    </recommendedName>
</protein>
<keyword evidence="4" id="KW-1185">Reference proteome</keyword>
<evidence type="ECO:0000313" key="3">
    <source>
        <dbReference type="EMBL" id="PDV98627.1"/>
    </source>
</evidence>
<feature type="compositionally biased region" description="Polar residues" evidence="1">
    <location>
        <begin position="23"/>
        <end position="35"/>
    </location>
</feature>
<feature type="chain" id="PRO_5013702390" description="Lipoprotein" evidence="2">
    <location>
        <begin position="23"/>
        <end position="217"/>
    </location>
</feature>
<feature type="compositionally biased region" description="Low complexity" evidence="1">
    <location>
        <begin position="37"/>
        <end position="48"/>
    </location>
</feature>
<evidence type="ECO:0008006" key="5">
    <source>
        <dbReference type="Google" id="ProtNLM"/>
    </source>
</evidence>
<keyword evidence="2" id="KW-0732">Signal</keyword>
<dbReference type="Proteomes" id="UP000220922">
    <property type="component" value="Unassembled WGS sequence"/>
</dbReference>
<gene>
    <name evidence="3" type="ORF">A9Q02_14680</name>
</gene>
<comment type="caution">
    <text evidence="3">The sequence shown here is derived from an EMBL/GenBank/DDBJ whole genome shotgun (WGS) entry which is preliminary data.</text>
</comment>
<sequence>MPLIALGLIAMVLLTACTQVGISPTPQPAQRTPSRLPTGTPTTVSQSTATTVPTLQADIELVELTTPGVQPNWPGPAWQVAHEGDFNGDGLNEKVYVLPSTIVPDQATFDRPGYDAYSRVAQEAMIIQAQDGSLRILATLSLTEVRSEDLVLAPLGGVSGRPAAFFIATPLDEATPLAAIPLDGDGMGYTQGFGLRWNPDTSQYRLVSGPDATPPQP</sequence>
<feature type="signal peptide" evidence="2">
    <location>
        <begin position="1"/>
        <end position="22"/>
    </location>
</feature>
<accession>A0A2H3L5Y0</accession>
<evidence type="ECO:0000256" key="2">
    <source>
        <dbReference type="SAM" id="SignalP"/>
    </source>
</evidence>
<dbReference type="AlphaFoldDB" id="A0A2H3L5Y0"/>
<name>A0A2H3L5Y0_9CHLR</name>
<evidence type="ECO:0000313" key="4">
    <source>
        <dbReference type="Proteomes" id="UP000220922"/>
    </source>
</evidence>
<organism evidence="3 4">
    <name type="scientific">Candidatus Chloroploca asiatica</name>
    <dbReference type="NCBI Taxonomy" id="1506545"/>
    <lineage>
        <taxon>Bacteria</taxon>
        <taxon>Bacillati</taxon>
        <taxon>Chloroflexota</taxon>
        <taxon>Chloroflexia</taxon>
        <taxon>Chloroflexales</taxon>
        <taxon>Chloroflexineae</taxon>
        <taxon>Oscillochloridaceae</taxon>
        <taxon>Candidatus Chloroploca</taxon>
    </lineage>
</organism>
<feature type="region of interest" description="Disordered" evidence="1">
    <location>
        <begin position="23"/>
        <end position="48"/>
    </location>
</feature>
<proteinExistence type="predicted"/>